<dbReference type="CDD" id="cd00305">
    <property type="entry name" value="Cu-Zn_Superoxide_Dismutase"/>
    <property type="match status" value="1"/>
</dbReference>
<dbReference type="SUPFAM" id="SSF49329">
    <property type="entry name" value="Cu,Zn superoxide dismutase-like"/>
    <property type="match status" value="1"/>
</dbReference>
<comment type="similarity">
    <text evidence="1">Belongs to the Cu-Zn superoxide dismutase family.</text>
</comment>
<feature type="domain" description="Superoxide dismutase copper/zinc binding" evidence="3">
    <location>
        <begin position="75"/>
        <end position="203"/>
    </location>
</feature>
<evidence type="ECO:0000259" key="3">
    <source>
        <dbReference type="Pfam" id="PF00080"/>
    </source>
</evidence>
<dbReference type="Pfam" id="PF00080">
    <property type="entry name" value="Sod_Cu"/>
    <property type="match status" value="1"/>
</dbReference>
<proteinExistence type="inferred from homology"/>
<dbReference type="RefSeq" id="WP_076199863.1">
    <property type="nucleotide sequence ID" value="NZ_CP019236.1"/>
</dbReference>
<dbReference type="OrthoDB" id="5431326at2"/>
<evidence type="ECO:0000256" key="2">
    <source>
        <dbReference type="SAM" id="MobiDB-lite"/>
    </source>
</evidence>
<dbReference type="Gene3D" id="2.60.40.200">
    <property type="entry name" value="Superoxide dismutase, copper/zinc binding domain"/>
    <property type="match status" value="1"/>
</dbReference>
<dbReference type="EMBL" id="CP019236">
    <property type="protein sequence ID" value="APW37984.1"/>
    <property type="molecule type" value="Genomic_DNA"/>
</dbReference>
<dbReference type="KEGG" id="rhy:RD110_12920"/>
<gene>
    <name evidence="4" type="ORF">RD110_12920</name>
</gene>
<dbReference type="PROSITE" id="PS51257">
    <property type="entry name" value="PROKAR_LIPOPROTEIN"/>
    <property type="match status" value="1"/>
</dbReference>
<reference evidence="4 5" key="1">
    <citation type="submission" date="2017-01" db="EMBL/GenBank/DDBJ databases">
        <authorList>
            <person name="Mah S.A."/>
            <person name="Swanson W.J."/>
            <person name="Moy G.W."/>
            <person name="Vacquier V.D."/>
        </authorList>
    </citation>
    <scope>NUCLEOTIDE SEQUENCE [LARGE SCALE GENOMIC DNA]</scope>
    <source>
        <strain evidence="4 5">DCY110</strain>
    </source>
</reference>
<organism evidence="4 5">
    <name type="scientific">Rhodoferax koreensis</name>
    <dbReference type="NCBI Taxonomy" id="1842727"/>
    <lineage>
        <taxon>Bacteria</taxon>
        <taxon>Pseudomonadati</taxon>
        <taxon>Pseudomonadota</taxon>
        <taxon>Betaproteobacteria</taxon>
        <taxon>Burkholderiales</taxon>
        <taxon>Comamonadaceae</taxon>
        <taxon>Rhodoferax</taxon>
    </lineage>
</organism>
<dbReference type="PANTHER" id="PTHR10003">
    <property type="entry name" value="SUPEROXIDE DISMUTASE CU-ZN -RELATED"/>
    <property type="match status" value="1"/>
</dbReference>
<dbReference type="InterPro" id="IPR024134">
    <property type="entry name" value="SOD_Cu/Zn_/chaperone"/>
</dbReference>
<sequence length="206" mass="20555">MKNTASPARPARHIFLKLGGVLAVGALAAACSSPMMSRLRGNAGGAAEPAATVQFANANGMPGGDAQLFSLPTGTEIVINVSGLTPGTHGFHIHTNGECTSAMDAATGRTVAFGGAGGHFDPGASKKHGQPGQALSHNHGGDLPNIVVDASGKGAIRYVNPNVTIAAGPQSVMGRSLVVHADADDYMTDPAGNSGTRVLCGVIKPA</sequence>
<evidence type="ECO:0000256" key="1">
    <source>
        <dbReference type="ARBA" id="ARBA00010457"/>
    </source>
</evidence>
<dbReference type="GO" id="GO:0005507">
    <property type="term" value="F:copper ion binding"/>
    <property type="evidence" value="ECO:0007669"/>
    <property type="project" value="InterPro"/>
</dbReference>
<evidence type="ECO:0000313" key="4">
    <source>
        <dbReference type="EMBL" id="APW37984.1"/>
    </source>
</evidence>
<protein>
    <recommendedName>
        <fullName evidence="3">Superoxide dismutase copper/zinc binding domain-containing protein</fullName>
    </recommendedName>
</protein>
<dbReference type="InterPro" id="IPR036423">
    <property type="entry name" value="SOD-like_Cu/Zn_dom_sf"/>
</dbReference>
<evidence type="ECO:0000313" key="5">
    <source>
        <dbReference type="Proteomes" id="UP000186609"/>
    </source>
</evidence>
<dbReference type="STRING" id="1842727.RD110_12920"/>
<keyword evidence="5" id="KW-1185">Reference proteome</keyword>
<dbReference type="AlphaFoldDB" id="A0A1P8JW56"/>
<dbReference type="GO" id="GO:0006801">
    <property type="term" value="P:superoxide metabolic process"/>
    <property type="evidence" value="ECO:0007669"/>
    <property type="project" value="InterPro"/>
</dbReference>
<dbReference type="InterPro" id="IPR001424">
    <property type="entry name" value="SOD_Cu_Zn_dom"/>
</dbReference>
<accession>A0A1P8JW56</accession>
<dbReference type="Proteomes" id="UP000186609">
    <property type="component" value="Chromosome"/>
</dbReference>
<feature type="region of interest" description="Disordered" evidence="2">
    <location>
        <begin position="117"/>
        <end position="142"/>
    </location>
</feature>
<name>A0A1P8JW56_9BURK</name>